<evidence type="ECO:0000313" key="1">
    <source>
        <dbReference type="EMBL" id="KAK9943290.1"/>
    </source>
</evidence>
<reference evidence="1 2" key="1">
    <citation type="journal article" date="2023" name="G3 (Bethesda)">
        <title>A chromosome-length genome assembly and annotation of blackberry (Rubus argutus, cv. 'Hillquist').</title>
        <authorList>
            <person name="Bruna T."/>
            <person name="Aryal R."/>
            <person name="Dudchenko O."/>
            <person name="Sargent D.J."/>
            <person name="Mead D."/>
            <person name="Buti M."/>
            <person name="Cavallini A."/>
            <person name="Hytonen T."/>
            <person name="Andres J."/>
            <person name="Pham M."/>
            <person name="Weisz D."/>
            <person name="Mascagni F."/>
            <person name="Usai G."/>
            <person name="Natali L."/>
            <person name="Bassil N."/>
            <person name="Fernandez G.E."/>
            <person name="Lomsadze A."/>
            <person name="Armour M."/>
            <person name="Olukolu B."/>
            <person name="Poorten T."/>
            <person name="Britton C."/>
            <person name="Davik J."/>
            <person name="Ashrafi H."/>
            <person name="Aiden E.L."/>
            <person name="Borodovsky M."/>
            <person name="Worthington M."/>
        </authorList>
    </citation>
    <scope>NUCLEOTIDE SEQUENCE [LARGE SCALE GENOMIC DNA]</scope>
    <source>
        <strain evidence="1">PI 553951</strain>
    </source>
</reference>
<dbReference type="AlphaFoldDB" id="A0AAW1Y5G4"/>
<comment type="caution">
    <text evidence="1">The sequence shown here is derived from an EMBL/GenBank/DDBJ whole genome shotgun (WGS) entry which is preliminary data.</text>
</comment>
<proteinExistence type="predicted"/>
<dbReference type="EMBL" id="JBEDUW010000002">
    <property type="protein sequence ID" value="KAK9943290.1"/>
    <property type="molecule type" value="Genomic_DNA"/>
</dbReference>
<accession>A0AAW1Y5G4</accession>
<evidence type="ECO:0000313" key="2">
    <source>
        <dbReference type="Proteomes" id="UP001457282"/>
    </source>
</evidence>
<gene>
    <name evidence="1" type="ORF">M0R45_008904</name>
</gene>
<dbReference type="Proteomes" id="UP001457282">
    <property type="component" value="Unassembled WGS sequence"/>
</dbReference>
<organism evidence="1 2">
    <name type="scientific">Rubus argutus</name>
    <name type="common">Southern blackberry</name>
    <dbReference type="NCBI Taxonomy" id="59490"/>
    <lineage>
        <taxon>Eukaryota</taxon>
        <taxon>Viridiplantae</taxon>
        <taxon>Streptophyta</taxon>
        <taxon>Embryophyta</taxon>
        <taxon>Tracheophyta</taxon>
        <taxon>Spermatophyta</taxon>
        <taxon>Magnoliopsida</taxon>
        <taxon>eudicotyledons</taxon>
        <taxon>Gunneridae</taxon>
        <taxon>Pentapetalae</taxon>
        <taxon>rosids</taxon>
        <taxon>fabids</taxon>
        <taxon>Rosales</taxon>
        <taxon>Rosaceae</taxon>
        <taxon>Rosoideae</taxon>
        <taxon>Rosoideae incertae sedis</taxon>
        <taxon>Rubus</taxon>
    </lineage>
</organism>
<keyword evidence="2" id="KW-1185">Reference proteome</keyword>
<sequence length="101" mass="10565">MVMVAAVYVETGSTGSGYDVDGGLTARRGRERRLESTRAGFAIGNGGCLVRPWIGAVEAVMEHGFGFCDLKGDGLMIGGALVVEVCNGKVDGLVVFVVVKW</sequence>
<name>A0AAW1Y5G4_RUBAR</name>
<protein>
    <submittedName>
        <fullName evidence="1">Uncharacterized protein</fullName>
    </submittedName>
</protein>